<accession>A0ABN1QL85</accession>
<dbReference type="InterPro" id="IPR000387">
    <property type="entry name" value="Tyr_Pase_dom"/>
</dbReference>
<sequence length="429" mass="46398">MIRTDSPDKLDAAGRAALRGVGAGLVLDLRSDWEMTRTHPLEGVAEYRRIPWIDPVRDKERVPADEPLLGDIYRGSLDRNQGQIGAALRAVASAPEDRPVVVHCKSGKDRTGLLVALLLDLIGVPRDQIVADYVVSEVRLGVLERAAGLPAEERERALLLSRTLPETITAALDHVDERYGGVRSYLELCGLTAGELHRLAMRLVGSPVEAVVFDFDGLLMDTETTLVKSWQFEWAQHGLELELADDFWPGHGGDTKDARYAQLAALVPDFDREVSQARRTAYRDSLHEDLDFRPGIRDWLLEARELGLRPAIASSSERSWVIGHLERVGALDLFDVIAAGDEVDGHKPDPAVYLLALERLGLSGSATAAVEDTPHGVEAATAAGMATIAIPNPYVRAAALSAADLTLGSAGELTLSDALLAASRRNAGV</sequence>
<feature type="domain" description="Tyrosine specific protein phosphatases" evidence="2">
    <location>
        <begin position="96"/>
        <end position="139"/>
    </location>
</feature>
<evidence type="ECO:0000313" key="4">
    <source>
        <dbReference type="EMBL" id="GAA0944296.1"/>
    </source>
</evidence>
<dbReference type="Pfam" id="PF13419">
    <property type="entry name" value="HAD_2"/>
    <property type="match status" value="1"/>
</dbReference>
<evidence type="ECO:0000259" key="2">
    <source>
        <dbReference type="PROSITE" id="PS50056"/>
    </source>
</evidence>
<feature type="domain" description="Rhodanese" evidence="3">
    <location>
        <begin position="62"/>
        <end position="153"/>
    </location>
</feature>
<dbReference type="Proteomes" id="UP001500542">
    <property type="component" value="Unassembled WGS sequence"/>
</dbReference>
<dbReference type="InterPro" id="IPR036412">
    <property type="entry name" value="HAD-like_sf"/>
</dbReference>
<dbReference type="PANTHER" id="PTHR43481">
    <property type="entry name" value="FRUCTOSE-1-PHOSPHATE PHOSPHATASE"/>
    <property type="match status" value="1"/>
</dbReference>
<dbReference type="PROSITE" id="PS50056">
    <property type="entry name" value="TYR_PHOSPHATASE_2"/>
    <property type="match status" value="1"/>
</dbReference>
<dbReference type="Pfam" id="PF13350">
    <property type="entry name" value="Y_phosphatase3"/>
    <property type="match status" value="1"/>
</dbReference>
<proteinExistence type="predicted"/>
<keyword evidence="5" id="KW-1185">Reference proteome</keyword>
<evidence type="ECO:0000313" key="5">
    <source>
        <dbReference type="Proteomes" id="UP001500542"/>
    </source>
</evidence>
<dbReference type="PRINTS" id="PR00413">
    <property type="entry name" value="HADHALOGNASE"/>
</dbReference>
<evidence type="ECO:0000259" key="3">
    <source>
        <dbReference type="PROSITE" id="PS50206"/>
    </source>
</evidence>
<dbReference type="InterPro" id="IPR041492">
    <property type="entry name" value="HAD_2"/>
</dbReference>
<dbReference type="NCBIfam" id="TIGR01509">
    <property type="entry name" value="HAD-SF-IA-v3"/>
    <property type="match status" value="1"/>
</dbReference>
<dbReference type="InterPro" id="IPR001763">
    <property type="entry name" value="Rhodanese-like_dom"/>
</dbReference>
<dbReference type="InterPro" id="IPR023198">
    <property type="entry name" value="PGP-like_dom2"/>
</dbReference>
<dbReference type="InterPro" id="IPR051806">
    <property type="entry name" value="HAD-like_SPP"/>
</dbReference>
<dbReference type="InterPro" id="IPR006439">
    <property type="entry name" value="HAD-SF_hydro_IA"/>
</dbReference>
<organism evidence="4 5">
    <name type="scientific">Kribbella koreensis</name>
    <dbReference type="NCBI Taxonomy" id="57909"/>
    <lineage>
        <taxon>Bacteria</taxon>
        <taxon>Bacillati</taxon>
        <taxon>Actinomycetota</taxon>
        <taxon>Actinomycetes</taxon>
        <taxon>Propionibacteriales</taxon>
        <taxon>Kribbellaceae</taxon>
        <taxon>Kribbella</taxon>
    </lineage>
</organism>
<dbReference type="EC" id="3.1.3.48" evidence="1"/>
<dbReference type="InterPro" id="IPR026893">
    <property type="entry name" value="Tyr/Ser_Pase_IphP-type"/>
</dbReference>
<dbReference type="InterPro" id="IPR016130">
    <property type="entry name" value="Tyr_Pase_AS"/>
</dbReference>
<evidence type="ECO:0000256" key="1">
    <source>
        <dbReference type="ARBA" id="ARBA00013064"/>
    </source>
</evidence>
<reference evidence="4 5" key="1">
    <citation type="journal article" date="2019" name="Int. J. Syst. Evol. Microbiol.">
        <title>The Global Catalogue of Microorganisms (GCM) 10K type strain sequencing project: providing services to taxonomists for standard genome sequencing and annotation.</title>
        <authorList>
            <consortium name="The Broad Institute Genomics Platform"/>
            <consortium name="The Broad Institute Genome Sequencing Center for Infectious Disease"/>
            <person name="Wu L."/>
            <person name="Ma J."/>
        </authorList>
    </citation>
    <scope>NUCLEOTIDE SEQUENCE [LARGE SCALE GENOMIC DNA]</scope>
    <source>
        <strain evidence="4 5">JCM 10977</strain>
    </source>
</reference>
<comment type="caution">
    <text evidence="4">The sequence shown here is derived from an EMBL/GenBank/DDBJ whole genome shotgun (WGS) entry which is preliminary data.</text>
</comment>
<dbReference type="PANTHER" id="PTHR43481:SF4">
    <property type="entry name" value="GLYCEROL-1-PHOSPHATE PHOSPHOHYDROLASE 1-RELATED"/>
    <property type="match status" value="1"/>
</dbReference>
<dbReference type="Gene3D" id="3.90.190.10">
    <property type="entry name" value="Protein tyrosine phosphatase superfamily"/>
    <property type="match status" value="1"/>
</dbReference>
<dbReference type="SFLD" id="SFLDG01129">
    <property type="entry name" value="C1.5:_HAD__Beta-PGM__Phosphata"/>
    <property type="match status" value="1"/>
</dbReference>
<dbReference type="Gene3D" id="1.10.150.240">
    <property type="entry name" value="Putative phosphatase, domain 2"/>
    <property type="match status" value="1"/>
</dbReference>
<dbReference type="Gene3D" id="3.40.50.1000">
    <property type="entry name" value="HAD superfamily/HAD-like"/>
    <property type="match status" value="1"/>
</dbReference>
<gene>
    <name evidence="4" type="ORF">GCM10009554_38360</name>
</gene>
<dbReference type="InterPro" id="IPR023214">
    <property type="entry name" value="HAD_sf"/>
</dbReference>
<protein>
    <recommendedName>
        <fullName evidence="1">protein-tyrosine-phosphatase</fullName>
        <ecNumber evidence="1">3.1.3.48</ecNumber>
    </recommendedName>
</protein>
<dbReference type="SUPFAM" id="SSF56784">
    <property type="entry name" value="HAD-like"/>
    <property type="match status" value="1"/>
</dbReference>
<dbReference type="PROSITE" id="PS00383">
    <property type="entry name" value="TYR_PHOSPHATASE_1"/>
    <property type="match status" value="1"/>
</dbReference>
<dbReference type="SFLD" id="SFLDS00003">
    <property type="entry name" value="Haloacid_Dehalogenase"/>
    <property type="match status" value="1"/>
</dbReference>
<dbReference type="InterPro" id="IPR029021">
    <property type="entry name" value="Prot-tyrosine_phosphatase-like"/>
</dbReference>
<name>A0ABN1QL85_9ACTN</name>
<dbReference type="EMBL" id="BAAAHK010000008">
    <property type="protein sequence ID" value="GAA0944296.1"/>
    <property type="molecule type" value="Genomic_DNA"/>
</dbReference>
<dbReference type="SUPFAM" id="SSF52799">
    <property type="entry name" value="(Phosphotyrosine protein) phosphatases II"/>
    <property type="match status" value="1"/>
</dbReference>
<dbReference type="PROSITE" id="PS50206">
    <property type="entry name" value="RHODANESE_3"/>
    <property type="match status" value="1"/>
</dbReference>